<evidence type="ECO:0000256" key="4">
    <source>
        <dbReference type="PROSITE-ProRule" id="PRU00175"/>
    </source>
</evidence>
<protein>
    <recommendedName>
        <fullName evidence="6">RING-type domain-containing protein</fullName>
    </recommendedName>
</protein>
<feature type="region of interest" description="Disordered" evidence="5">
    <location>
        <begin position="542"/>
        <end position="623"/>
    </location>
</feature>
<feature type="compositionally biased region" description="Polar residues" evidence="5">
    <location>
        <begin position="200"/>
        <end position="213"/>
    </location>
</feature>
<dbReference type="SUPFAM" id="SSF57850">
    <property type="entry name" value="RING/U-box"/>
    <property type="match status" value="1"/>
</dbReference>
<evidence type="ECO:0000313" key="7">
    <source>
        <dbReference type="EMBL" id="KAK4039761.1"/>
    </source>
</evidence>
<feature type="compositionally biased region" description="Polar residues" evidence="5">
    <location>
        <begin position="7"/>
        <end position="19"/>
    </location>
</feature>
<keyword evidence="2 4" id="KW-0863">Zinc-finger</keyword>
<evidence type="ECO:0000259" key="6">
    <source>
        <dbReference type="PROSITE" id="PS50089"/>
    </source>
</evidence>
<feature type="compositionally biased region" description="Acidic residues" evidence="5">
    <location>
        <begin position="360"/>
        <end position="369"/>
    </location>
</feature>
<evidence type="ECO:0000256" key="2">
    <source>
        <dbReference type="ARBA" id="ARBA00022771"/>
    </source>
</evidence>
<evidence type="ECO:0000256" key="5">
    <source>
        <dbReference type="SAM" id="MobiDB-lite"/>
    </source>
</evidence>
<dbReference type="Proteomes" id="UP001303115">
    <property type="component" value="Unassembled WGS sequence"/>
</dbReference>
<dbReference type="InterPro" id="IPR001841">
    <property type="entry name" value="Znf_RING"/>
</dbReference>
<organism evidence="7 8">
    <name type="scientific">Parachaetomium inaequale</name>
    <dbReference type="NCBI Taxonomy" id="2588326"/>
    <lineage>
        <taxon>Eukaryota</taxon>
        <taxon>Fungi</taxon>
        <taxon>Dikarya</taxon>
        <taxon>Ascomycota</taxon>
        <taxon>Pezizomycotina</taxon>
        <taxon>Sordariomycetes</taxon>
        <taxon>Sordariomycetidae</taxon>
        <taxon>Sordariales</taxon>
        <taxon>Chaetomiaceae</taxon>
        <taxon>Parachaetomium</taxon>
    </lineage>
</organism>
<accession>A0AAN6PF45</accession>
<evidence type="ECO:0000256" key="1">
    <source>
        <dbReference type="ARBA" id="ARBA00022723"/>
    </source>
</evidence>
<comment type="caution">
    <text evidence="7">The sequence shown here is derived from an EMBL/GenBank/DDBJ whole genome shotgun (WGS) entry which is preliminary data.</text>
</comment>
<feature type="compositionally biased region" description="Polar residues" evidence="5">
    <location>
        <begin position="26"/>
        <end position="40"/>
    </location>
</feature>
<feature type="compositionally biased region" description="Polar residues" evidence="5">
    <location>
        <begin position="594"/>
        <end position="610"/>
    </location>
</feature>
<feature type="domain" description="RING-type" evidence="6">
    <location>
        <begin position="437"/>
        <end position="485"/>
    </location>
</feature>
<evidence type="ECO:0000313" key="8">
    <source>
        <dbReference type="Proteomes" id="UP001303115"/>
    </source>
</evidence>
<sequence>MPHQLPHLSQLSHSGQNGTRAFHSQAPANNGTQQTHAHSSQPQAQTQPQPQPPQQLPPLQPPALPYPQPYSHHLPHHSPYDPVHAASAAWFHQGSSQGTPWPAPAFHGHHAPPTQQGSHARPSGTDSHFGGPGSGSGLVQPFLGGPTQQFPPHHQHDPYSPFNFPSFHRPAAYPRSSIVLPVPPQLSNQQAARQDHPDENQPSQPNQVASSHSPPVAMSADRGAPPPARRGFTLPSLNPNSNQPSAAGSQPNQQTASDSREPSPPAAAAPPANHQSIFRYPDDPPRASNRGPGDALPSAATPTPQLPLPSEYPTMEFNRTDGFPRAGSGQPAIPPNPNAPSFSGRRRHSLARRIQQSDHDSDEDLGSSADEEEQMMRYMDEFGVNPAHFRSLMAEDHIRATQLLRGQLTNKRVASRKALSQLQSVDLDSLSEAERTCVICYNDFGQRSPEGVIEAPLRLPRCQHVFGDHCIKKWFEESDSCPYCRDKVPSELAVVPGVRAFHNIFRMRNRISGGAAPSASEESMFRLLAQQEQHDAALARYHARQQAGSDSTAPPRPPQRRSPPSDAENRRRTRIRHSSFHPAHPPGMFASAPPSRSSTGAPAAPGQQSPTRERPMPGNQRYFYTPMDSGHPSNAAARLDQAMPSTNPSSAGFRMSNPAPMQIPQNNNQPPYYPNMSFGNVPPPSFSQHLPPLGTPSFQNAADSGNGVPNAGGAEGQMQ</sequence>
<feature type="region of interest" description="Disordered" evidence="5">
    <location>
        <begin position="94"/>
        <end position="369"/>
    </location>
</feature>
<dbReference type="EMBL" id="MU854392">
    <property type="protein sequence ID" value="KAK4039761.1"/>
    <property type="molecule type" value="Genomic_DNA"/>
</dbReference>
<feature type="region of interest" description="Disordered" evidence="5">
    <location>
        <begin position="1"/>
        <end position="80"/>
    </location>
</feature>
<feature type="compositionally biased region" description="Pro residues" evidence="5">
    <location>
        <begin position="49"/>
        <end position="68"/>
    </location>
</feature>
<dbReference type="PROSITE" id="PS50089">
    <property type="entry name" value="ZF_RING_2"/>
    <property type="match status" value="1"/>
</dbReference>
<reference evidence="8" key="1">
    <citation type="journal article" date="2023" name="Mol. Phylogenet. Evol.">
        <title>Genome-scale phylogeny and comparative genomics of the fungal order Sordariales.</title>
        <authorList>
            <person name="Hensen N."/>
            <person name="Bonometti L."/>
            <person name="Westerberg I."/>
            <person name="Brannstrom I.O."/>
            <person name="Guillou S."/>
            <person name="Cros-Aarteil S."/>
            <person name="Calhoun S."/>
            <person name="Haridas S."/>
            <person name="Kuo A."/>
            <person name="Mondo S."/>
            <person name="Pangilinan J."/>
            <person name="Riley R."/>
            <person name="LaButti K."/>
            <person name="Andreopoulos B."/>
            <person name="Lipzen A."/>
            <person name="Chen C."/>
            <person name="Yan M."/>
            <person name="Daum C."/>
            <person name="Ng V."/>
            <person name="Clum A."/>
            <person name="Steindorff A."/>
            <person name="Ohm R.A."/>
            <person name="Martin F."/>
            <person name="Silar P."/>
            <person name="Natvig D.O."/>
            <person name="Lalanne C."/>
            <person name="Gautier V."/>
            <person name="Ament-Velasquez S.L."/>
            <person name="Kruys A."/>
            <person name="Hutchinson M.I."/>
            <person name="Powell A.J."/>
            <person name="Barry K."/>
            <person name="Miller A.N."/>
            <person name="Grigoriev I.V."/>
            <person name="Debuchy R."/>
            <person name="Gladieux P."/>
            <person name="Hiltunen Thoren M."/>
            <person name="Johannesson H."/>
        </authorList>
    </citation>
    <scope>NUCLEOTIDE SEQUENCE [LARGE SCALE GENOMIC DNA]</scope>
    <source>
        <strain evidence="8">CBS 284.82</strain>
    </source>
</reference>
<keyword evidence="8" id="KW-1185">Reference proteome</keyword>
<dbReference type="GO" id="GO:0008270">
    <property type="term" value="F:zinc ion binding"/>
    <property type="evidence" value="ECO:0007669"/>
    <property type="project" value="UniProtKB-KW"/>
</dbReference>
<feature type="compositionally biased region" description="Polar residues" evidence="5">
    <location>
        <begin position="235"/>
        <end position="257"/>
    </location>
</feature>
<proteinExistence type="predicted"/>
<dbReference type="Gene3D" id="3.30.40.10">
    <property type="entry name" value="Zinc/RING finger domain, C3HC4 (zinc finger)"/>
    <property type="match status" value="1"/>
</dbReference>
<dbReference type="SMART" id="SM00184">
    <property type="entry name" value="RING"/>
    <property type="match status" value="1"/>
</dbReference>
<dbReference type="InterPro" id="IPR053238">
    <property type="entry name" value="RING-H2_zinc_finger"/>
</dbReference>
<dbReference type="PANTHER" id="PTHR14155:SF627">
    <property type="entry name" value="OS06G0192800 PROTEIN"/>
    <property type="match status" value="1"/>
</dbReference>
<gene>
    <name evidence="7" type="ORF">C8A01DRAFT_46790</name>
</gene>
<keyword evidence="3" id="KW-0862">Zinc</keyword>
<dbReference type="Pfam" id="PF13639">
    <property type="entry name" value="zf-RING_2"/>
    <property type="match status" value="1"/>
</dbReference>
<dbReference type="InterPro" id="IPR013083">
    <property type="entry name" value="Znf_RING/FYVE/PHD"/>
</dbReference>
<dbReference type="AlphaFoldDB" id="A0AAN6PF45"/>
<feature type="region of interest" description="Disordered" evidence="5">
    <location>
        <begin position="671"/>
        <end position="719"/>
    </location>
</feature>
<name>A0AAN6PF45_9PEZI</name>
<dbReference type="PANTHER" id="PTHR14155">
    <property type="entry name" value="RING FINGER DOMAIN-CONTAINING"/>
    <property type="match status" value="1"/>
</dbReference>
<keyword evidence="1" id="KW-0479">Metal-binding</keyword>
<evidence type="ECO:0000256" key="3">
    <source>
        <dbReference type="ARBA" id="ARBA00022833"/>
    </source>
</evidence>